<reference evidence="2" key="1">
    <citation type="submission" date="2023-07" db="EMBL/GenBank/DDBJ databases">
        <title>Draft genome sequence of the endophytic actinobacterium Streptomyces justiciae WPN32, a potential antibiotic producer.</title>
        <authorList>
            <person name="Yasawong M."/>
            <person name="Pana W."/>
            <person name="Ganta P."/>
            <person name="Santapan N."/>
            <person name="Songngamsuk T."/>
            <person name="Phatcharaharikarn M."/>
            <person name="Kerdtoob S."/>
            <person name="Nantapong N."/>
        </authorList>
    </citation>
    <scope>NUCLEOTIDE SEQUENCE [LARGE SCALE GENOMIC DNA]</scope>
    <source>
        <strain evidence="2">WPN32</strain>
    </source>
</reference>
<accession>A0ABU3M6I5</accession>
<keyword evidence="2" id="KW-1185">Reference proteome</keyword>
<dbReference type="RefSeq" id="WP_314207203.1">
    <property type="nucleotide sequence ID" value="NZ_JAVTLL010000042.1"/>
</dbReference>
<name>A0ABU3M6I5_9ACTN</name>
<sequence>MINNEEEMLTAAGLRLVSVGVQWDTVKVERHLGVRAIELLEEPGAVAVDPTRPEPMLYFLVPAGSAAHWDVPETDVLGSNSYVVLPPDHRDAPPGPYWLIPQQHGLTAAAALRRALEAAK</sequence>
<dbReference type="Proteomes" id="UP001257948">
    <property type="component" value="Unassembled WGS sequence"/>
</dbReference>
<comment type="caution">
    <text evidence="1">The sequence shown here is derived from an EMBL/GenBank/DDBJ whole genome shotgun (WGS) entry which is preliminary data.</text>
</comment>
<dbReference type="EMBL" id="JAVTLL010000042">
    <property type="protein sequence ID" value="MDT7846988.1"/>
    <property type="molecule type" value="Genomic_DNA"/>
</dbReference>
<evidence type="ECO:0000313" key="2">
    <source>
        <dbReference type="Proteomes" id="UP001257948"/>
    </source>
</evidence>
<protein>
    <submittedName>
        <fullName evidence="1">Uncharacterized protein</fullName>
    </submittedName>
</protein>
<evidence type="ECO:0000313" key="1">
    <source>
        <dbReference type="EMBL" id="MDT7846988.1"/>
    </source>
</evidence>
<proteinExistence type="predicted"/>
<gene>
    <name evidence="1" type="ORF">RQC66_40350</name>
</gene>
<organism evidence="1 2">
    <name type="scientific">Streptomyces justiciae</name>
    <dbReference type="NCBI Taxonomy" id="2780140"/>
    <lineage>
        <taxon>Bacteria</taxon>
        <taxon>Bacillati</taxon>
        <taxon>Actinomycetota</taxon>
        <taxon>Actinomycetes</taxon>
        <taxon>Kitasatosporales</taxon>
        <taxon>Streptomycetaceae</taxon>
        <taxon>Streptomyces</taxon>
    </lineage>
</organism>